<feature type="transmembrane region" description="Helical" evidence="7">
    <location>
        <begin position="237"/>
        <end position="261"/>
    </location>
</feature>
<evidence type="ECO:0000256" key="2">
    <source>
        <dbReference type="ARBA" id="ARBA00022448"/>
    </source>
</evidence>
<evidence type="ECO:0000256" key="3">
    <source>
        <dbReference type="ARBA" id="ARBA00022475"/>
    </source>
</evidence>
<keyword evidence="2" id="KW-0813">Transport</keyword>
<dbReference type="InterPro" id="IPR011701">
    <property type="entry name" value="MFS"/>
</dbReference>
<dbReference type="RefSeq" id="WP_232177094.1">
    <property type="nucleotide sequence ID" value="NZ_JAJPWV010000002.1"/>
</dbReference>
<feature type="transmembrane region" description="Helical" evidence="7">
    <location>
        <begin position="303"/>
        <end position="332"/>
    </location>
</feature>
<comment type="subcellular location">
    <subcellularLocation>
        <location evidence="1">Cell membrane</location>
        <topology evidence="1">Multi-pass membrane protein</topology>
    </subcellularLocation>
</comment>
<keyword evidence="5 7" id="KW-1133">Transmembrane helix</keyword>
<evidence type="ECO:0000256" key="1">
    <source>
        <dbReference type="ARBA" id="ARBA00004651"/>
    </source>
</evidence>
<dbReference type="Proteomes" id="UP001199919">
    <property type="component" value="Unassembled WGS sequence"/>
</dbReference>
<keyword evidence="9" id="KW-1185">Reference proteome</keyword>
<keyword evidence="6 7" id="KW-0472">Membrane</keyword>
<feature type="transmembrane region" description="Helical" evidence="7">
    <location>
        <begin position="389"/>
        <end position="408"/>
    </location>
</feature>
<evidence type="ECO:0000256" key="4">
    <source>
        <dbReference type="ARBA" id="ARBA00022692"/>
    </source>
</evidence>
<dbReference type="PANTHER" id="PTHR23513:SF9">
    <property type="entry name" value="ENTEROBACTIN EXPORTER ENTS"/>
    <property type="match status" value="1"/>
</dbReference>
<reference evidence="8 9" key="1">
    <citation type="submission" date="2021-12" db="EMBL/GenBank/DDBJ databases">
        <title>Mucilaginibacter roseus genome.</title>
        <authorList>
            <person name="Ferreira J.R."/>
            <person name="Newman J.D."/>
        </authorList>
    </citation>
    <scope>NUCLEOTIDE SEQUENCE [LARGE SCALE GENOMIC DNA]</scope>
    <source>
        <strain evidence="8 9">LMG 28454</strain>
    </source>
</reference>
<evidence type="ECO:0000313" key="8">
    <source>
        <dbReference type="EMBL" id="MCD8740706.1"/>
    </source>
</evidence>
<dbReference type="CDD" id="cd06173">
    <property type="entry name" value="MFS_MefA_like"/>
    <property type="match status" value="1"/>
</dbReference>
<dbReference type="Pfam" id="PF07690">
    <property type="entry name" value="MFS_1"/>
    <property type="match status" value="1"/>
</dbReference>
<feature type="transmembrane region" description="Helical" evidence="7">
    <location>
        <begin position="88"/>
        <end position="108"/>
    </location>
</feature>
<evidence type="ECO:0000313" key="9">
    <source>
        <dbReference type="Proteomes" id="UP001199919"/>
    </source>
</evidence>
<name>A0ABS8U0S0_9SPHI</name>
<evidence type="ECO:0000256" key="7">
    <source>
        <dbReference type="SAM" id="Phobius"/>
    </source>
</evidence>
<feature type="transmembrane region" description="Helical" evidence="7">
    <location>
        <begin position="189"/>
        <end position="207"/>
    </location>
</feature>
<feature type="transmembrane region" description="Helical" evidence="7">
    <location>
        <begin position="273"/>
        <end position="291"/>
    </location>
</feature>
<gene>
    <name evidence="8" type="ORF">LT679_08860</name>
</gene>
<dbReference type="EMBL" id="JAJPWV010000002">
    <property type="protein sequence ID" value="MCD8740706.1"/>
    <property type="molecule type" value="Genomic_DNA"/>
</dbReference>
<feature type="transmembrane region" description="Helical" evidence="7">
    <location>
        <begin position="55"/>
        <end position="76"/>
    </location>
</feature>
<evidence type="ECO:0000256" key="6">
    <source>
        <dbReference type="ARBA" id="ARBA00023136"/>
    </source>
</evidence>
<dbReference type="InterPro" id="IPR036259">
    <property type="entry name" value="MFS_trans_sf"/>
</dbReference>
<keyword evidence="3" id="KW-1003">Cell membrane</keyword>
<dbReference type="Gene3D" id="1.20.1250.20">
    <property type="entry name" value="MFS general substrate transporter like domains"/>
    <property type="match status" value="1"/>
</dbReference>
<dbReference type="SUPFAM" id="SSF103473">
    <property type="entry name" value="MFS general substrate transporter"/>
    <property type="match status" value="1"/>
</dbReference>
<protein>
    <submittedName>
        <fullName evidence="8">MFS transporter</fullName>
    </submittedName>
</protein>
<feature type="transmembrane region" description="Helical" evidence="7">
    <location>
        <begin position="31"/>
        <end position="49"/>
    </location>
</feature>
<comment type="caution">
    <text evidence="8">The sequence shown here is derived from an EMBL/GenBank/DDBJ whole genome shotgun (WGS) entry which is preliminary data.</text>
</comment>
<feature type="transmembrane region" description="Helical" evidence="7">
    <location>
        <begin position="120"/>
        <end position="146"/>
    </location>
</feature>
<organism evidence="8 9">
    <name type="scientific">Mucilaginibacter roseus</name>
    <dbReference type="NCBI Taxonomy" id="1528868"/>
    <lineage>
        <taxon>Bacteria</taxon>
        <taxon>Pseudomonadati</taxon>
        <taxon>Bacteroidota</taxon>
        <taxon>Sphingobacteriia</taxon>
        <taxon>Sphingobacteriales</taxon>
        <taxon>Sphingobacteriaceae</taxon>
        <taxon>Mucilaginibacter</taxon>
    </lineage>
</organism>
<evidence type="ECO:0000256" key="5">
    <source>
        <dbReference type="ARBA" id="ARBA00022989"/>
    </source>
</evidence>
<keyword evidence="4 7" id="KW-0812">Transmembrane</keyword>
<accession>A0ABS8U0S0</accession>
<dbReference type="PANTHER" id="PTHR23513">
    <property type="entry name" value="INTEGRAL MEMBRANE EFFLUX PROTEIN-RELATED"/>
    <property type="match status" value="1"/>
</dbReference>
<proteinExistence type="predicted"/>
<sequence length="429" mass="46880">MPEADSTTSTKTDSFAALRFKDFRSYITMRFFFTFAYQMQNVVLGIYIYDVTHDKFALGLIGLYEAIPAIGLSLYGGYIADKLEKRKMLLLIFGTIFFSSLVMMVATHKGTGDYLHMHTVVPIIYGMLFVNGLARAFYAPAAFSVLANSVPREVYPNSSTWNSSSWQIASIIAPVVGSFIYAYMGITGAFIAIVIFLAIAFISVCLLKKVPPVFAPKEGIWKSLSEGIRFVFNTKMLVGALSLDMFSVFFGGAVALLPVFAKDILHVGPEGVGVMRGATSLGAVLTMLSMTRFSPMGKPWRNLLIAVAGFGLSIICFGLSRNFYLSLVFLFIEGGFDSVSVLIRGTIMQMLTPDEMRGRVSAVNQMFIGSSNEIGEFESGVAAKLLDTVPAVIFGGTMTLIVVTITYLKTKKLVPLTLQDINKKPEVAT</sequence>